<dbReference type="Proteomes" id="UP001157502">
    <property type="component" value="Chromosome 1"/>
</dbReference>
<evidence type="ECO:0000313" key="2">
    <source>
        <dbReference type="Proteomes" id="UP001157502"/>
    </source>
</evidence>
<gene>
    <name evidence="1" type="ORF">DPEC_G00011130</name>
</gene>
<sequence>MSCFKTFTKQLQTLRSHLFAHAIDCQDGNTHKNSHSCETRGIPLSRKLCYAIGGVPRQITTVALGFCWQIFLLDVVQMKAFYVSLILFVSRAWDALTDPLVGYLLIHSTLTPIGRFMPWDVRGDAGDAGGLCDSGSAEGFPHLGVGMGGLFFLCSLVLFLGVKEKQASPTSLDQTHWSYLTTLKLVYHKAFQRLVLGMFFAVLAFQMALGNFALFCIHVAGLGSQFQHLLLALLLFIPAATVISCVPSNLPVFVNMCVVLGFSLAALFLFPWSMLPDVVDDFATKYPCCQDLESLFFSCFAFCCKLGGSLSVGISTMTLHFVGYHASTCGQSQEVVVALIVHFSPVPITLFLVGLVFFYQCSIMKDCQTVPSTDVLRWRDKMGVQIETTTPGDGQTFPKKGQTCVVHYVGSLTDGTKFDSSRDRGKPFKFKIGKQEVIRGWEEGVGQMSVGQRATLTCTPDFAYGSKGHPGIIPPNATLIFDVELISLE</sequence>
<dbReference type="EMBL" id="CM055728">
    <property type="protein sequence ID" value="KAJ8016801.1"/>
    <property type="molecule type" value="Genomic_DNA"/>
</dbReference>
<accession>A0ACC2HLL8</accession>
<keyword evidence="2" id="KW-1185">Reference proteome</keyword>
<name>A0ACC2HLL8_DALPE</name>
<comment type="caution">
    <text evidence="1">The sequence shown here is derived from an EMBL/GenBank/DDBJ whole genome shotgun (WGS) entry which is preliminary data.</text>
</comment>
<evidence type="ECO:0000313" key="1">
    <source>
        <dbReference type="EMBL" id="KAJ8016801.1"/>
    </source>
</evidence>
<reference evidence="1" key="1">
    <citation type="submission" date="2021-05" db="EMBL/GenBank/DDBJ databases">
        <authorList>
            <person name="Pan Q."/>
            <person name="Jouanno E."/>
            <person name="Zahm M."/>
            <person name="Klopp C."/>
            <person name="Cabau C."/>
            <person name="Louis A."/>
            <person name="Berthelot C."/>
            <person name="Parey E."/>
            <person name="Roest Crollius H."/>
            <person name="Montfort J."/>
            <person name="Robinson-Rechavi M."/>
            <person name="Bouchez O."/>
            <person name="Lampietro C."/>
            <person name="Lopez Roques C."/>
            <person name="Donnadieu C."/>
            <person name="Postlethwait J."/>
            <person name="Bobe J."/>
            <person name="Dillon D."/>
            <person name="Chandos A."/>
            <person name="von Hippel F."/>
            <person name="Guiguen Y."/>
        </authorList>
    </citation>
    <scope>NUCLEOTIDE SEQUENCE</scope>
    <source>
        <strain evidence="1">YG-Jan2019</strain>
    </source>
</reference>
<organism evidence="1 2">
    <name type="scientific">Dallia pectoralis</name>
    <name type="common">Alaska blackfish</name>
    <dbReference type="NCBI Taxonomy" id="75939"/>
    <lineage>
        <taxon>Eukaryota</taxon>
        <taxon>Metazoa</taxon>
        <taxon>Chordata</taxon>
        <taxon>Craniata</taxon>
        <taxon>Vertebrata</taxon>
        <taxon>Euteleostomi</taxon>
        <taxon>Actinopterygii</taxon>
        <taxon>Neopterygii</taxon>
        <taxon>Teleostei</taxon>
        <taxon>Protacanthopterygii</taxon>
        <taxon>Esociformes</taxon>
        <taxon>Umbridae</taxon>
        <taxon>Dallia</taxon>
    </lineage>
</organism>
<proteinExistence type="predicted"/>
<protein>
    <submittedName>
        <fullName evidence="1">Uncharacterized protein</fullName>
    </submittedName>
</protein>